<dbReference type="GO" id="GO:0005737">
    <property type="term" value="C:cytoplasm"/>
    <property type="evidence" value="ECO:0007669"/>
    <property type="project" value="InterPro"/>
</dbReference>
<evidence type="ECO:0000256" key="1">
    <source>
        <dbReference type="ARBA" id="ARBA00022797"/>
    </source>
</evidence>
<dbReference type="GO" id="GO:0052823">
    <property type="term" value="F:2-hydroxy-6-oxonona-2,4,7-trienedioate hydrolase activity"/>
    <property type="evidence" value="ECO:0007669"/>
    <property type="project" value="RHEA"/>
</dbReference>
<dbReference type="OrthoDB" id="9799989at2"/>
<dbReference type="InterPro" id="IPR029058">
    <property type="entry name" value="AB_hydrolase_fold"/>
</dbReference>
<reference evidence="5" key="1">
    <citation type="submission" date="2016-01" db="EMBL/GenBank/DDBJ databases">
        <authorList>
            <person name="Peeters C."/>
        </authorList>
    </citation>
    <scope>NUCLEOTIDE SEQUENCE</scope>
    <source>
        <strain evidence="5">LMG 29321</strain>
    </source>
</reference>
<gene>
    <name evidence="3" type="primary">mhpC</name>
    <name evidence="5" type="ORF">AWB78_02471</name>
</gene>
<dbReference type="RefSeq" id="WP_062604809.1">
    <property type="nucleotide sequence ID" value="NZ_FCOX02000010.1"/>
</dbReference>
<organism evidence="5 6">
    <name type="scientific">Caballeronia calidae</name>
    <dbReference type="NCBI Taxonomy" id="1777139"/>
    <lineage>
        <taxon>Bacteria</taxon>
        <taxon>Pseudomonadati</taxon>
        <taxon>Pseudomonadota</taxon>
        <taxon>Betaproteobacteria</taxon>
        <taxon>Burkholderiales</taxon>
        <taxon>Burkholderiaceae</taxon>
        <taxon>Caballeronia</taxon>
    </lineage>
</organism>
<keyword evidence="6" id="KW-1185">Reference proteome</keyword>
<feature type="domain" description="AB hydrolase-1" evidence="4">
    <location>
        <begin position="38"/>
        <end position="275"/>
    </location>
</feature>
<feature type="active site" description="Proton acceptor" evidence="3">
    <location>
        <position position="268"/>
    </location>
</feature>
<dbReference type="InterPro" id="IPR000639">
    <property type="entry name" value="Epox_hydrolase-like"/>
</dbReference>
<keyword evidence="2 3" id="KW-0378">Hydrolase</keyword>
<evidence type="ECO:0000256" key="2">
    <source>
        <dbReference type="ARBA" id="ARBA00022801"/>
    </source>
</evidence>
<dbReference type="UniPathway" id="UPA00714"/>
<comment type="similarity">
    <text evidence="3">Belongs to the AB hydrolase superfamily. MhpC family.</text>
</comment>
<comment type="caution">
    <text evidence="5">The sequence shown here is derived from an EMBL/GenBank/DDBJ whole genome shotgun (WGS) entry which is preliminary data.</text>
</comment>
<evidence type="ECO:0000256" key="3">
    <source>
        <dbReference type="HAMAP-Rule" id="MF_01654"/>
    </source>
</evidence>
<dbReference type="PRINTS" id="PR00111">
    <property type="entry name" value="ABHYDROLASE"/>
</dbReference>
<comment type="catalytic activity">
    <reaction evidence="3">
        <text>(2Z,4E,7E)-2-hydroxy-6-oxonona-2,4,7-trienedioate + H2O = (2Z)-2-hydroxypenta-2,4-dienoate + fumarate + H(+)</text>
        <dbReference type="Rhea" id="RHEA:34191"/>
        <dbReference type="ChEBI" id="CHEBI:15377"/>
        <dbReference type="ChEBI" id="CHEBI:15378"/>
        <dbReference type="ChEBI" id="CHEBI:29806"/>
        <dbReference type="ChEBI" id="CHEBI:66888"/>
        <dbReference type="ChEBI" id="CHEBI:67152"/>
        <dbReference type="EC" id="3.7.1.14"/>
    </reaction>
</comment>
<dbReference type="EC" id="3.7.1.14" evidence="3"/>
<comment type="pathway">
    <text evidence="3">Aromatic compound metabolism; 3-phenylpropanoate degradation.</text>
</comment>
<dbReference type="GO" id="GO:0042803">
    <property type="term" value="F:protein homodimerization activity"/>
    <property type="evidence" value="ECO:0007669"/>
    <property type="project" value="InterPro"/>
</dbReference>
<feature type="site" description="Transition state stabilizer" evidence="3">
    <location>
        <position position="115"/>
    </location>
</feature>
<evidence type="ECO:0000313" key="6">
    <source>
        <dbReference type="Proteomes" id="UP000071859"/>
    </source>
</evidence>
<dbReference type="GO" id="GO:0019380">
    <property type="term" value="P:3-phenylpropionate catabolic process"/>
    <property type="evidence" value="ECO:0007669"/>
    <property type="project" value="UniProtKB-UniRule"/>
</dbReference>
<dbReference type="SUPFAM" id="SSF53474">
    <property type="entry name" value="alpha/beta-Hydrolases"/>
    <property type="match status" value="1"/>
</dbReference>
<name>A0A158BB24_9BURK</name>
<comment type="function">
    <text evidence="3">Catalyzes the cleavage of the C5-C6 bond of 2-hydroxy-6-oxononadienedioate and 2-hydroxy-6-oxononatrienedioate, a dienol ring fission product of the bacterial meta-cleavage pathway for degradation of phenylpropionic acid.</text>
</comment>
<dbReference type="GO" id="GO:0018771">
    <property type="term" value="F:2-hydroxy-6-oxonona-2,4-dienedioate hydrolase activity"/>
    <property type="evidence" value="ECO:0007669"/>
    <property type="project" value="UniProtKB-UniRule"/>
</dbReference>
<dbReference type="InterPro" id="IPR023791">
    <property type="entry name" value="MhpC_alpha/beta_hydrolase"/>
</dbReference>
<dbReference type="PRINTS" id="PR00412">
    <property type="entry name" value="EPOXHYDRLASE"/>
</dbReference>
<accession>A0A158BB24</accession>
<dbReference type="InterPro" id="IPR000073">
    <property type="entry name" value="AB_hydrolase_1"/>
</dbReference>
<protein>
    <recommendedName>
        <fullName evidence="3">2-hydroxy-6-oxononadienedioate/2-hydroxy-6-oxononatrienedioate hydrolase</fullName>
        <ecNumber evidence="3">3.7.1.14</ecNumber>
    </recommendedName>
    <alternativeName>
        <fullName evidence="3">2-hydroxy-6-ketonona-2,4-diene-1,9-dioic acid 5,6-hydrolase</fullName>
    </alternativeName>
    <alternativeName>
        <fullName evidence="3">2-hydroxy-6-oxonona-2,4,7-triene-1,9-dioic acid 5,6-hydrolase</fullName>
    </alternativeName>
    <alternativeName>
        <fullName evidence="3">2-hydroxy-6-oxonona-2,4-diene-1,9-dioic acid 5,6-hydrolase</fullName>
    </alternativeName>
</protein>
<comment type="subunit">
    <text evidence="3">Homodimer.</text>
</comment>
<feature type="site" description="Catalytic role in ketonization of the dienol substrate (substrate destabilization)" evidence="3">
    <location>
        <position position="193"/>
    </location>
</feature>
<dbReference type="PANTHER" id="PTHR43689:SF8">
    <property type="entry name" value="ALPHA_BETA-HYDROLASES SUPERFAMILY PROTEIN"/>
    <property type="match status" value="1"/>
</dbReference>
<keyword evidence="1 3" id="KW-0058">Aromatic hydrocarbons catabolism</keyword>
<dbReference type="PANTHER" id="PTHR43689">
    <property type="entry name" value="HYDROLASE"/>
    <property type="match status" value="1"/>
</dbReference>
<proteinExistence type="inferred from homology"/>
<dbReference type="Gene3D" id="3.40.50.1820">
    <property type="entry name" value="alpha/beta hydrolase"/>
    <property type="match status" value="1"/>
</dbReference>
<sequence>MTDIVTHTEAATSKFVNVMEGGAELRVHYNDTSAGKETLVLLHGSGPGASGWANFYRNVDAFANAGYRVILVDCPGWGKSNSIVCTGSRSDLNARVLKGVLDTLGIERAHLVGNSMGGHSAVAFALSYPERVGKLVLMGGGTGGPSQFVPMPTEGIKLLQGLYRDPTLENLKKMLNVFVYDASTMTEELMQTRLDNMLARRDHLENFVKSLAANPKQFPDYGHRLNEIKAPALVIWGRDDRFVPMDVGLRLVWGMPNADLHVFGRCGHWAQWEHAERFNQMVLDFLLQYGPTRNREGSSL</sequence>
<dbReference type="Proteomes" id="UP000071859">
    <property type="component" value="Unassembled WGS sequence"/>
</dbReference>
<dbReference type="Pfam" id="PF00561">
    <property type="entry name" value="Abhydrolase_1"/>
    <property type="match status" value="1"/>
</dbReference>
<evidence type="ECO:0000313" key="5">
    <source>
        <dbReference type="EMBL" id="SAK67275.1"/>
    </source>
</evidence>
<dbReference type="HAMAP" id="MF_01654">
    <property type="entry name" value="MhpC"/>
    <property type="match status" value="1"/>
</dbReference>
<comment type="catalytic activity">
    <reaction evidence="3">
        <text>(2Z,4E)-2-hydroxy-6-oxonona-2,4-dienedioate + H2O = (2Z)-2-hydroxypenta-2,4-dienoate + succinate + H(+)</text>
        <dbReference type="Rhea" id="RHEA:34187"/>
        <dbReference type="ChEBI" id="CHEBI:15377"/>
        <dbReference type="ChEBI" id="CHEBI:15378"/>
        <dbReference type="ChEBI" id="CHEBI:30031"/>
        <dbReference type="ChEBI" id="CHEBI:66887"/>
        <dbReference type="ChEBI" id="CHEBI:67152"/>
        <dbReference type="EC" id="3.7.1.14"/>
    </reaction>
</comment>
<dbReference type="AlphaFoldDB" id="A0A158BB24"/>
<dbReference type="EMBL" id="FCOX02000010">
    <property type="protein sequence ID" value="SAK67275.1"/>
    <property type="molecule type" value="Genomic_DNA"/>
</dbReference>
<evidence type="ECO:0000259" key="4">
    <source>
        <dbReference type="Pfam" id="PF00561"/>
    </source>
</evidence>